<keyword evidence="5" id="KW-0970">Cilium biogenesis/degradation</keyword>
<dbReference type="GO" id="GO:0015031">
    <property type="term" value="P:protein transport"/>
    <property type="evidence" value="ECO:0007669"/>
    <property type="project" value="UniProtKB-KW"/>
</dbReference>
<evidence type="ECO:0000313" key="13">
    <source>
        <dbReference type="EMBL" id="TNV77804.1"/>
    </source>
</evidence>
<evidence type="ECO:0000256" key="4">
    <source>
        <dbReference type="ARBA" id="ARBA00022490"/>
    </source>
</evidence>
<dbReference type="InterPro" id="IPR001763">
    <property type="entry name" value="Rhodanese-like_dom"/>
</dbReference>
<dbReference type="Proteomes" id="UP000785679">
    <property type="component" value="Unassembled WGS sequence"/>
</dbReference>
<gene>
    <name evidence="13" type="ORF">FGO68_gene14197</name>
</gene>
<keyword evidence="14" id="KW-1185">Reference proteome</keyword>
<evidence type="ECO:0000256" key="7">
    <source>
        <dbReference type="ARBA" id="ARBA00023069"/>
    </source>
</evidence>
<dbReference type="OrthoDB" id="70250at2759"/>
<evidence type="ECO:0000256" key="8">
    <source>
        <dbReference type="ARBA" id="ARBA00023212"/>
    </source>
</evidence>
<evidence type="ECO:0000256" key="11">
    <source>
        <dbReference type="SAM" id="MobiDB-lite"/>
    </source>
</evidence>
<keyword evidence="8" id="KW-0206">Cytoskeleton</keyword>
<evidence type="ECO:0000256" key="1">
    <source>
        <dbReference type="ARBA" id="ARBA00004120"/>
    </source>
</evidence>
<evidence type="ECO:0000256" key="6">
    <source>
        <dbReference type="ARBA" id="ARBA00022927"/>
    </source>
</evidence>
<evidence type="ECO:0000256" key="9">
    <source>
        <dbReference type="ARBA" id="ARBA00023273"/>
    </source>
</evidence>
<dbReference type="Gene3D" id="3.40.250.10">
    <property type="entry name" value="Rhodanese-like domain"/>
    <property type="match status" value="1"/>
</dbReference>
<feature type="region of interest" description="Disordered" evidence="11">
    <location>
        <begin position="87"/>
        <end position="122"/>
    </location>
</feature>
<dbReference type="EMBL" id="RRYP01011319">
    <property type="protein sequence ID" value="TNV77804.1"/>
    <property type="molecule type" value="Genomic_DNA"/>
</dbReference>
<evidence type="ECO:0000256" key="5">
    <source>
        <dbReference type="ARBA" id="ARBA00022794"/>
    </source>
</evidence>
<keyword evidence="6" id="KW-0653">Protein transport</keyword>
<evidence type="ECO:0000256" key="10">
    <source>
        <dbReference type="ARBA" id="ARBA00038465"/>
    </source>
</evidence>
<keyword evidence="3" id="KW-0813">Transport</keyword>
<dbReference type="SMART" id="SM00450">
    <property type="entry name" value="RHOD"/>
    <property type="match status" value="1"/>
</dbReference>
<dbReference type="SUPFAM" id="SSF52821">
    <property type="entry name" value="Rhodanese/Cell cycle control phosphatase"/>
    <property type="match status" value="1"/>
</dbReference>
<dbReference type="AlphaFoldDB" id="A0A8J8NN23"/>
<keyword evidence="4" id="KW-0963">Cytoplasm</keyword>
<reference evidence="13" key="1">
    <citation type="submission" date="2019-06" db="EMBL/GenBank/DDBJ databases">
        <authorList>
            <person name="Zheng W."/>
        </authorList>
    </citation>
    <scope>NUCLEOTIDE SEQUENCE</scope>
    <source>
        <strain evidence="13">QDHG01</strain>
    </source>
</reference>
<comment type="subcellular location">
    <subcellularLocation>
        <location evidence="1">Cytoplasm</location>
        <location evidence="1">Cytoskeleton</location>
        <location evidence="1">Cilium basal body</location>
    </subcellularLocation>
    <subcellularLocation>
        <location evidence="2">Cytoplasm</location>
        <location evidence="2">Cytoskeleton</location>
        <location evidence="2">Microtubule organizing center</location>
        <location evidence="2">Centrosome</location>
    </subcellularLocation>
</comment>
<dbReference type="InterPro" id="IPR051889">
    <property type="entry name" value="CEP41"/>
</dbReference>
<dbReference type="InterPro" id="IPR036873">
    <property type="entry name" value="Rhodanese-like_dom_sf"/>
</dbReference>
<comment type="similarity">
    <text evidence="10">Belongs to the CEP41 family.</text>
</comment>
<keyword evidence="9" id="KW-0966">Cell projection</keyword>
<dbReference type="PANTHER" id="PTHR44390">
    <property type="entry name" value="CENTROSOMAL PROTEIN OF 41 KDA"/>
    <property type="match status" value="1"/>
</dbReference>
<feature type="domain" description="Rhodanese" evidence="12">
    <location>
        <begin position="147"/>
        <end position="242"/>
    </location>
</feature>
<evidence type="ECO:0000259" key="12">
    <source>
        <dbReference type="PROSITE" id="PS50206"/>
    </source>
</evidence>
<dbReference type="GO" id="GO:0036064">
    <property type="term" value="C:ciliary basal body"/>
    <property type="evidence" value="ECO:0007669"/>
    <property type="project" value="TreeGrafter"/>
</dbReference>
<dbReference type="GO" id="GO:0060271">
    <property type="term" value="P:cilium assembly"/>
    <property type="evidence" value="ECO:0007669"/>
    <property type="project" value="TreeGrafter"/>
</dbReference>
<proteinExistence type="inferred from homology"/>
<accession>A0A8J8NN23</accession>
<dbReference type="CDD" id="cd00158">
    <property type="entry name" value="RHOD"/>
    <property type="match status" value="1"/>
</dbReference>
<feature type="region of interest" description="Disordered" evidence="11">
    <location>
        <begin position="244"/>
        <end position="277"/>
    </location>
</feature>
<evidence type="ECO:0000256" key="2">
    <source>
        <dbReference type="ARBA" id="ARBA00004300"/>
    </source>
</evidence>
<evidence type="ECO:0000256" key="3">
    <source>
        <dbReference type="ARBA" id="ARBA00022448"/>
    </source>
</evidence>
<comment type="caution">
    <text evidence="13">The sequence shown here is derived from an EMBL/GenBank/DDBJ whole genome shotgun (WGS) entry which is preliminary data.</text>
</comment>
<dbReference type="PROSITE" id="PS50206">
    <property type="entry name" value="RHODANESE_3"/>
    <property type="match status" value="1"/>
</dbReference>
<organism evidence="13 14">
    <name type="scientific">Halteria grandinella</name>
    <dbReference type="NCBI Taxonomy" id="5974"/>
    <lineage>
        <taxon>Eukaryota</taxon>
        <taxon>Sar</taxon>
        <taxon>Alveolata</taxon>
        <taxon>Ciliophora</taxon>
        <taxon>Intramacronucleata</taxon>
        <taxon>Spirotrichea</taxon>
        <taxon>Stichotrichia</taxon>
        <taxon>Sporadotrichida</taxon>
        <taxon>Halteriidae</taxon>
        <taxon>Halteria</taxon>
    </lineage>
</organism>
<name>A0A8J8NN23_HALGN</name>
<dbReference type="Pfam" id="PF00581">
    <property type="entry name" value="Rhodanese"/>
    <property type="match status" value="1"/>
</dbReference>
<evidence type="ECO:0000313" key="14">
    <source>
        <dbReference type="Proteomes" id="UP000785679"/>
    </source>
</evidence>
<dbReference type="GO" id="GO:0005813">
    <property type="term" value="C:centrosome"/>
    <property type="evidence" value="ECO:0007669"/>
    <property type="project" value="UniProtKB-SubCell"/>
</dbReference>
<sequence>MEKKSSIIKPFGGVNVLDKKVKKNPKYDHVKSSIQQGKTMKDVEIMSDQLVAKRKSEKFKRIKCSTLAKLLQENNNDESVYALAEQHDQLDSRSQMQSSGAARGGAGAAQDHDDARSVMTSHTGVSVGGVSQVSAVTYATEMLGITQNTKFLLLDMRDPEEYELYHIKEAVSYPAPNIGRDKIIPDLFRFKNQPDKLIIIYLSDERKGTTVAQVFFEKGYENVYLLSGGIESFLEEFHEHVEGRSVPTTKKEESKRSMDITKKKHEHCKESPTRRQY</sequence>
<keyword evidence="7" id="KW-0969">Cilium</keyword>
<dbReference type="PANTHER" id="PTHR44390:SF1">
    <property type="entry name" value="CENTROSOMAL PROTEIN OF 41 KDA"/>
    <property type="match status" value="1"/>
</dbReference>
<protein>
    <recommendedName>
        <fullName evidence="12">Rhodanese domain-containing protein</fullName>
    </recommendedName>
</protein>